<evidence type="ECO:0000256" key="1">
    <source>
        <dbReference type="ARBA" id="ARBA00022722"/>
    </source>
</evidence>
<dbReference type="Gene3D" id="3.30.420.10">
    <property type="entry name" value="Ribonuclease H-like superfamily/Ribonuclease H"/>
    <property type="match status" value="1"/>
</dbReference>
<dbReference type="Gene3D" id="3.40.1440.10">
    <property type="entry name" value="GIY-YIG endonuclease"/>
    <property type="match status" value="1"/>
</dbReference>
<dbReference type="GO" id="GO:0008408">
    <property type="term" value="F:3'-5' exonuclease activity"/>
    <property type="evidence" value="ECO:0007669"/>
    <property type="project" value="TreeGrafter"/>
</dbReference>
<dbReference type="InterPro" id="IPR036397">
    <property type="entry name" value="RNaseH_sf"/>
</dbReference>
<dbReference type="Pfam" id="PF01541">
    <property type="entry name" value="GIY-YIG"/>
    <property type="match status" value="1"/>
</dbReference>
<organism evidence="7 8">
    <name type="scientific">Cecembia lonarensis (strain CCUG 58316 / KCTC 22772 / LW9)</name>
    <dbReference type="NCBI Taxonomy" id="1225176"/>
    <lineage>
        <taxon>Bacteria</taxon>
        <taxon>Pseudomonadati</taxon>
        <taxon>Bacteroidota</taxon>
        <taxon>Cytophagia</taxon>
        <taxon>Cytophagales</taxon>
        <taxon>Cyclobacteriaceae</taxon>
        <taxon>Cecembia</taxon>
    </lineage>
</organism>
<dbReference type="Pfam" id="PF00929">
    <property type="entry name" value="RNase_T"/>
    <property type="match status" value="1"/>
</dbReference>
<evidence type="ECO:0000313" key="8">
    <source>
        <dbReference type="Proteomes" id="UP000004478"/>
    </source>
</evidence>
<dbReference type="InterPro" id="IPR035901">
    <property type="entry name" value="GIY-YIG_endonuc_sf"/>
</dbReference>
<dbReference type="NCBIfam" id="TIGR00573">
    <property type="entry name" value="dnaq"/>
    <property type="match status" value="1"/>
</dbReference>
<dbReference type="SUPFAM" id="SSF53098">
    <property type="entry name" value="Ribonuclease H-like"/>
    <property type="match status" value="1"/>
</dbReference>
<dbReference type="Proteomes" id="UP000004478">
    <property type="component" value="Unassembled WGS sequence"/>
</dbReference>
<dbReference type="GO" id="GO:0006289">
    <property type="term" value="P:nucleotide-excision repair"/>
    <property type="evidence" value="ECO:0007669"/>
    <property type="project" value="InterPro"/>
</dbReference>
<dbReference type="InterPro" id="IPR012337">
    <property type="entry name" value="RNaseH-like_sf"/>
</dbReference>
<comment type="caution">
    <text evidence="7">The sequence shown here is derived from an EMBL/GenBank/DDBJ whole genome shotgun (WGS) entry which is preliminary data.</text>
</comment>
<keyword evidence="2" id="KW-0378">Hydrolase</keyword>
<dbReference type="OrthoDB" id="9803913at2"/>
<dbReference type="EMBL" id="AMGM01000096">
    <property type="protein sequence ID" value="EKB47732.1"/>
    <property type="molecule type" value="Genomic_DNA"/>
</dbReference>
<accession>K1L6P0</accession>
<dbReference type="PANTHER" id="PTHR30231">
    <property type="entry name" value="DNA POLYMERASE III SUBUNIT EPSILON"/>
    <property type="match status" value="1"/>
</dbReference>
<dbReference type="SMART" id="SM00479">
    <property type="entry name" value="EXOIII"/>
    <property type="match status" value="1"/>
</dbReference>
<dbReference type="InterPro" id="IPR047296">
    <property type="entry name" value="GIY-YIG_UvrC_Cho"/>
</dbReference>
<dbReference type="GO" id="GO:0003887">
    <property type="term" value="F:DNA-directed DNA polymerase activity"/>
    <property type="evidence" value="ECO:0007669"/>
    <property type="project" value="InterPro"/>
</dbReference>
<dbReference type="InterPro" id="IPR006054">
    <property type="entry name" value="DnaQ"/>
</dbReference>
<dbReference type="CDD" id="cd10434">
    <property type="entry name" value="GIY-YIG_UvrC_Cho"/>
    <property type="match status" value="1"/>
</dbReference>
<evidence type="ECO:0000259" key="6">
    <source>
        <dbReference type="PROSITE" id="PS50164"/>
    </source>
</evidence>
<evidence type="ECO:0000256" key="3">
    <source>
        <dbReference type="ARBA" id="ARBA00022839"/>
    </source>
</evidence>
<dbReference type="PROSITE" id="PS50164">
    <property type="entry name" value="GIY_YIG"/>
    <property type="match status" value="1"/>
</dbReference>
<gene>
    <name evidence="7" type="ORF">B879_03655</name>
</gene>
<comment type="function">
    <text evidence="4">DNA polymerase III is a complex, multichain enzyme responsible for most of the replicative synthesis in bacteria. The epsilon subunit contain the editing function and is a proofreading 3'-5' exonuclease.</text>
</comment>
<evidence type="ECO:0000256" key="4">
    <source>
        <dbReference type="ARBA" id="ARBA00025483"/>
    </source>
</evidence>
<dbReference type="FunFam" id="3.30.420.10:FF:000045">
    <property type="entry name" value="3'-5' exonuclease DinG"/>
    <property type="match status" value="1"/>
</dbReference>
<dbReference type="CDD" id="cd06127">
    <property type="entry name" value="DEDDh"/>
    <property type="match status" value="1"/>
</dbReference>
<dbReference type="InterPro" id="IPR000305">
    <property type="entry name" value="GIY-YIG_endonuc"/>
</dbReference>
<dbReference type="GO" id="GO:0003677">
    <property type="term" value="F:DNA binding"/>
    <property type="evidence" value="ECO:0007669"/>
    <property type="project" value="InterPro"/>
</dbReference>
<evidence type="ECO:0000256" key="5">
    <source>
        <dbReference type="ARBA" id="ARBA00026073"/>
    </source>
</evidence>
<proteinExistence type="predicted"/>
<evidence type="ECO:0000256" key="2">
    <source>
        <dbReference type="ARBA" id="ARBA00022801"/>
    </source>
</evidence>
<dbReference type="PATRIC" id="fig|1225176.3.peg.3884"/>
<evidence type="ECO:0000313" key="7">
    <source>
        <dbReference type="EMBL" id="EKB47732.1"/>
    </source>
</evidence>
<dbReference type="RefSeq" id="WP_009186670.1">
    <property type="nucleotide sequence ID" value="NZ_AMGM01000096.1"/>
</dbReference>
<dbReference type="InterPro" id="IPR013520">
    <property type="entry name" value="Ribonucl_H"/>
</dbReference>
<keyword evidence="1" id="KW-0540">Nuclease</keyword>
<comment type="subunit">
    <text evidence="5">DNA polymerase III contains a core (composed of alpha, epsilon and theta chains) that associates with a tau subunit. This core dimerizes to form the POLIII' complex. PolIII' associates with the gamma complex (composed of gamma, delta, delta', psi and chi chains) and with the beta chain to form the complete DNA polymerase III complex.</text>
</comment>
<dbReference type="GO" id="GO:0006260">
    <property type="term" value="P:DNA replication"/>
    <property type="evidence" value="ECO:0007669"/>
    <property type="project" value="InterPro"/>
</dbReference>
<dbReference type="SMART" id="SM00465">
    <property type="entry name" value="GIYc"/>
    <property type="match status" value="1"/>
</dbReference>
<keyword evidence="8" id="KW-1185">Reference proteome</keyword>
<sequence length="457" mass="52133">MEFVIIDIETTGGNPSQGGITEIAALVFDGNNIIDRFHTLVNPERFIPNFITGLTGISQEMVENAPKFEEIAEDLWNLLEGRTFVAHNVNFDYAFIREAFKGIGKELNLPKLCTVRLSRKAFPGLGSYGLGRICEQLAIEISHRHRAFGDAEATAILFQKIYQHQSDIIYQSLKKGKGEQFLPPHISQEKFQSLPETTGIYFFHDRHGQVIYVGKAVNIKSRFKSHFSGNSQEKLALKSEIHDVSWELTGSEFLAYLLEALEIKRLWPKYNRALKYRSSQWALFQYEDSKGFIRFQVSKNNQNIQSIMEFDSHSEAWKFMMDKTTTFELCPKLTGIQKSPEACYDHQLGKCHGACCDKEETLAYNRRAKEFLASIHADKGAVLIRDKGRSTDENCALYFENGIFTSYGFISQEEFLGNNEAIVASLRAVKHIPETKYILRAFVTKIHMRNIIPIGKP</sequence>
<dbReference type="PANTHER" id="PTHR30231:SF4">
    <property type="entry name" value="PROTEIN NEN2"/>
    <property type="match status" value="1"/>
</dbReference>
<dbReference type="AlphaFoldDB" id="K1L6P0"/>
<name>K1L6P0_CECL9</name>
<feature type="domain" description="GIY-YIG" evidence="6">
    <location>
        <begin position="196"/>
        <end position="272"/>
    </location>
</feature>
<keyword evidence="3" id="KW-0269">Exonuclease</keyword>
<reference evidence="7 8" key="1">
    <citation type="journal article" date="2012" name="J. Bacteriol.">
        <title>Draft Genome Sequence of Cecembia lonarensis Strain LW9T, Isolated from Lonar Lake, a Haloalkaline Lake in India.</title>
        <authorList>
            <person name="Shivaji S."/>
            <person name="Ara S."/>
            <person name="Singh A."/>
            <person name="Pinnaka A.K."/>
        </authorList>
    </citation>
    <scope>NUCLEOTIDE SEQUENCE [LARGE SCALE GENOMIC DNA]</scope>
    <source>
        <strain evidence="7 8">LW9</strain>
    </source>
</reference>
<dbReference type="SUPFAM" id="SSF82771">
    <property type="entry name" value="GIY-YIG endonuclease"/>
    <property type="match status" value="1"/>
</dbReference>
<protein>
    <recommendedName>
        <fullName evidence="6">GIY-YIG domain-containing protein</fullName>
    </recommendedName>
</protein>